<evidence type="ECO:0000313" key="1">
    <source>
        <dbReference type="EMBL" id="UWP80223.1"/>
    </source>
</evidence>
<reference evidence="1" key="1">
    <citation type="submission" date="2021-04" db="EMBL/GenBank/DDBJ databases">
        <authorList>
            <person name="Hartkoorn R.C."/>
            <person name="Beaudoing E."/>
            <person name="Hot D."/>
        </authorList>
    </citation>
    <scope>NUCLEOTIDE SEQUENCE</scope>
    <source>
        <strain evidence="1">NRRL B-16292</strain>
    </source>
</reference>
<keyword evidence="2" id="KW-1185">Reference proteome</keyword>
<organism evidence="1 2">
    <name type="scientific">Dactylosporangium fulvum</name>
    <dbReference type="NCBI Taxonomy" id="53359"/>
    <lineage>
        <taxon>Bacteria</taxon>
        <taxon>Bacillati</taxon>
        <taxon>Actinomycetota</taxon>
        <taxon>Actinomycetes</taxon>
        <taxon>Micromonosporales</taxon>
        <taxon>Micromonosporaceae</taxon>
        <taxon>Dactylosporangium</taxon>
    </lineage>
</organism>
<proteinExistence type="predicted"/>
<dbReference type="Proteomes" id="UP001059617">
    <property type="component" value="Chromosome"/>
</dbReference>
<dbReference type="EMBL" id="CP073720">
    <property type="protein sequence ID" value="UWP80223.1"/>
    <property type="molecule type" value="Genomic_DNA"/>
</dbReference>
<accession>A0ABY5VR18</accession>
<dbReference type="SUPFAM" id="SSF54427">
    <property type="entry name" value="NTF2-like"/>
    <property type="match status" value="1"/>
</dbReference>
<protein>
    <recommendedName>
        <fullName evidence="3">SnoaL-like domain-containing protein</fullName>
    </recommendedName>
</protein>
<name>A0ABY5VR18_9ACTN</name>
<reference evidence="1" key="2">
    <citation type="submission" date="2022-09" db="EMBL/GenBank/DDBJ databases">
        <title>Biosynthetic gene clusters of Dactylosporangioum fulvum.</title>
        <authorList>
            <person name="Caradec T."/>
        </authorList>
    </citation>
    <scope>NUCLEOTIDE SEQUENCE</scope>
    <source>
        <strain evidence="1">NRRL B-16292</strain>
    </source>
</reference>
<dbReference type="InterPro" id="IPR032710">
    <property type="entry name" value="NTF2-like_dom_sf"/>
</dbReference>
<dbReference type="Gene3D" id="3.10.450.50">
    <property type="match status" value="1"/>
</dbReference>
<dbReference type="RefSeq" id="WP_259857981.1">
    <property type="nucleotide sequence ID" value="NZ_BAAAST010000007.1"/>
</dbReference>
<sequence>MTTMSQLPIDPMKSLLGIERKRKEITNPKHLHMLDVLEEHVRAELEGDLERIMRTLVPEPEYHFWGSTPQEHFVGNAATRDFYTRIFESGSNQLERTYDRFIIDDYGIFGDGLIKVVVRGALLERLAKNHPGQNIDVHGAYVTVRHSAVIIPFSSDGLMKGEDIYGDERVELIKVE</sequence>
<evidence type="ECO:0008006" key="3">
    <source>
        <dbReference type="Google" id="ProtNLM"/>
    </source>
</evidence>
<gene>
    <name evidence="1" type="ORF">Dfulv_34390</name>
</gene>
<evidence type="ECO:0000313" key="2">
    <source>
        <dbReference type="Proteomes" id="UP001059617"/>
    </source>
</evidence>